<keyword evidence="5" id="KW-1185">Reference proteome</keyword>
<dbReference type="CDD" id="cd18186">
    <property type="entry name" value="BTB_POZ_ZBTB_KLHL-like"/>
    <property type="match status" value="1"/>
</dbReference>
<dbReference type="Pfam" id="PF00651">
    <property type="entry name" value="BTB"/>
    <property type="match status" value="1"/>
</dbReference>
<sequence length="582" mass="66050">MDRLLQPVVGDNGQEKFCVEMMKRLKIQRRNEHLCDVILEVGSGDHQARLKAHKIVLCAASPFFYNALNIDMTEKKEGVIKLEQTSKAVMEDVLEYLYTGHVDINEHNVFDLLQSADFLIVPSLKLASVEFISETLSSSNCLMAYYSASRYQCPDLQRQAKDFIFANFMSVTESADFQNLTGEEVEEWISSDEIQINGEEDVFQVILKWMEGRDHKEGEVFFELFRHVRVVYMSRNFVFKVVFSHPLVKDSAICTEFVLSALKEVSSGSEDCYFAKPPRKCLNNCEDGLVICEGNKTYCYIPSINRWYKMADMVPGENMAGNRMVACHGKVYMMRKKDGIKCALERYDPSVNSWTPVISLPSLMQNSTHLCWGVVNFQGCLYFFGGASDCIHKYNPDTKLWQEVAPMSVARWGVCAVADESSLYAIGGMSGDGVLDLVEKYDPERNSWNRVASTAERKMLSCGAIVKEKVFLFGGFLGGNGNEPQLSSCIEMYDPTSNVWSILQNTDVLGFTSAVSFKEGIYLVRHERYNISLYKYDFDKKELLSCAEYHNACDTDSNQWLTLTSLRIPKDSLQSFVQLNTV</sequence>
<dbReference type="PANTHER" id="PTHR45632:SF30">
    <property type="entry name" value="BTB DOMAIN-CONTAINING PROTEIN"/>
    <property type="match status" value="1"/>
</dbReference>
<dbReference type="InterPro" id="IPR000210">
    <property type="entry name" value="BTB/POZ_dom"/>
</dbReference>
<dbReference type="SUPFAM" id="SSF54695">
    <property type="entry name" value="POZ domain"/>
    <property type="match status" value="1"/>
</dbReference>
<dbReference type="InterPro" id="IPR011705">
    <property type="entry name" value="BACK"/>
</dbReference>
<evidence type="ECO:0000313" key="5">
    <source>
        <dbReference type="Proteomes" id="UP001159405"/>
    </source>
</evidence>
<dbReference type="Proteomes" id="UP001159405">
    <property type="component" value="Unassembled WGS sequence"/>
</dbReference>
<dbReference type="EMBL" id="CALNXK010000044">
    <property type="protein sequence ID" value="CAH3127744.1"/>
    <property type="molecule type" value="Genomic_DNA"/>
</dbReference>
<dbReference type="PANTHER" id="PTHR45632">
    <property type="entry name" value="LD33804P"/>
    <property type="match status" value="1"/>
</dbReference>
<dbReference type="PIRSF" id="PIRSF037037">
    <property type="entry name" value="Kelch-like_protein_gigaxonin"/>
    <property type="match status" value="1"/>
</dbReference>
<dbReference type="Pfam" id="PF01344">
    <property type="entry name" value="Kelch_1"/>
    <property type="match status" value="2"/>
</dbReference>
<keyword evidence="2" id="KW-0677">Repeat</keyword>
<dbReference type="Pfam" id="PF07707">
    <property type="entry name" value="BACK"/>
    <property type="match status" value="1"/>
</dbReference>
<dbReference type="SUPFAM" id="SSF117281">
    <property type="entry name" value="Kelch motif"/>
    <property type="match status" value="1"/>
</dbReference>
<dbReference type="SMART" id="SM00612">
    <property type="entry name" value="Kelch"/>
    <property type="match status" value="3"/>
</dbReference>
<keyword evidence="1" id="KW-0880">Kelch repeat</keyword>
<dbReference type="SMART" id="SM00875">
    <property type="entry name" value="BACK"/>
    <property type="match status" value="1"/>
</dbReference>
<feature type="domain" description="BTB" evidence="3">
    <location>
        <begin position="35"/>
        <end position="106"/>
    </location>
</feature>
<dbReference type="Gene3D" id="3.30.710.10">
    <property type="entry name" value="Potassium Channel Kv1.1, Chain A"/>
    <property type="match status" value="1"/>
</dbReference>
<reference evidence="4 5" key="1">
    <citation type="submission" date="2022-05" db="EMBL/GenBank/DDBJ databases">
        <authorList>
            <consortium name="Genoscope - CEA"/>
            <person name="William W."/>
        </authorList>
    </citation>
    <scope>NUCLEOTIDE SEQUENCE [LARGE SCALE GENOMIC DNA]</scope>
</reference>
<name>A0ABN8P3F3_9CNID</name>
<dbReference type="InterPro" id="IPR015915">
    <property type="entry name" value="Kelch-typ_b-propeller"/>
</dbReference>
<evidence type="ECO:0000256" key="1">
    <source>
        <dbReference type="ARBA" id="ARBA00022441"/>
    </source>
</evidence>
<gene>
    <name evidence="4" type="ORF">PLOB_00033175</name>
</gene>
<evidence type="ECO:0000259" key="3">
    <source>
        <dbReference type="PROSITE" id="PS50097"/>
    </source>
</evidence>
<organism evidence="4 5">
    <name type="scientific">Porites lobata</name>
    <dbReference type="NCBI Taxonomy" id="104759"/>
    <lineage>
        <taxon>Eukaryota</taxon>
        <taxon>Metazoa</taxon>
        <taxon>Cnidaria</taxon>
        <taxon>Anthozoa</taxon>
        <taxon>Hexacorallia</taxon>
        <taxon>Scleractinia</taxon>
        <taxon>Fungiina</taxon>
        <taxon>Poritidae</taxon>
        <taxon>Porites</taxon>
    </lineage>
</organism>
<comment type="caution">
    <text evidence="4">The sequence shown here is derived from an EMBL/GenBank/DDBJ whole genome shotgun (WGS) entry which is preliminary data.</text>
</comment>
<dbReference type="InterPro" id="IPR017096">
    <property type="entry name" value="BTB-kelch_protein"/>
</dbReference>
<protein>
    <recommendedName>
        <fullName evidence="3">BTB domain-containing protein</fullName>
    </recommendedName>
</protein>
<dbReference type="InterPro" id="IPR006652">
    <property type="entry name" value="Kelch_1"/>
</dbReference>
<evidence type="ECO:0000256" key="2">
    <source>
        <dbReference type="ARBA" id="ARBA00022737"/>
    </source>
</evidence>
<dbReference type="Gene3D" id="2.120.10.80">
    <property type="entry name" value="Kelch-type beta propeller"/>
    <property type="match status" value="1"/>
</dbReference>
<evidence type="ECO:0000313" key="4">
    <source>
        <dbReference type="EMBL" id="CAH3127744.1"/>
    </source>
</evidence>
<dbReference type="InterPro" id="IPR011333">
    <property type="entry name" value="SKP1/BTB/POZ_sf"/>
</dbReference>
<dbReference type="Gene3D" id="1.25.40.420">
    <property type="match status" value="1"/>
</dbReference>
<dbReference type="PROSITE" id="PS50097">
    <property type="entry name" value="BTB"/>
    <property type="match status" value="1"/>
</dbReference>
<dbReference type="SMART" id="SM00225">
    <property type="entry name" value="BTB"/>
    <property type="match status" value="1"/>
</dbReference>
<accession>A0ABN8P3F3</accession>
<proteinExistence type="predicted"/>